<dbReference type="Proteomes" id="UP000503336">
    <property type="component" value="Chromosome"/>
</dbReference>
<evidence type="ECO:0000313" key="1">
    <source>
        <dbReference type="EMBL" id="QIE57253.1"/>
    </source>
</evidence>
<proteinExistence type="predicted"/>
<dbReference type="EMBL" id="CP049056">
    <property type="protein sequence ID" value="QIE57253.1"/>
    <property type="molecule type" value="Genomic_DNA"/>
</dbReference>
<reference evidence="1 2" key="1">
    <citation type="submission" date="2020-02" db="EMBL/GenBank/DDBJ databases">
        <title>complete genome sequence of Rhodobacteraceae bacterium.</title>
        <authorList>
            <person name="Park J."/>
            <person name="Kim Y.-S."/>
            <person name="Kim K.-H."/>
        </authorList>
    </citation>
    <scope>NUCLEOTIDE SEQUENCE [LARGE SCALE GENOMIC DNA]</scope>
    <source>
        <strain evidence="1 2">RR4-56</strain>
    </source>
</reference>
<dbReference type="RefSeq" id="WP_165101824.1">
    <property type="nucleotide sequence ID" value="NZ_CP049056.1"/>
</dbReference>
<keyword evidence="2" id="KW-1185">Reference proteome</keyword>
<dbReference type="AlphaFoldDB" id="A0A7M3T5H2"/>
<sequence>MWSNPRIPFPLASADVPSRRPIVAEIATDIEHQSFERQAPPGRPAATLTLLVRIAGVAALAVSSEGSPQEGV</sequence>
<accession>A0A7M3T5H2</accession>
<gene>
    <name evidence="1" type="ORF">G5B40_18480</name>
</gene>
<organism evidence="1 2">
    <name type="scientific">Pikeienuella piscinae</name>
    <dbReference type="NCBI Taxonomy" id="2748098"/>
    <lineage>
        <taxon>Bacteria</taxon>
        <taxon>Pseudomonadati</taxon>
        <taxon>Pseudomonadota</taxon>
        <taxon>Alphaproteobacteria</taxon>
        <taxon>Rhodobacterales</taxon>
        <taxon>Paracoccaceae</taxon>
        <taxon>Pikeienuella</taxon>
    </lineage>
</organism>
<dbReference type="KEGG" id="hdh:G5B40_18480"/>
<evidence type="ECO:0000313" key="2">
    <source>
        <dbReference type="Proteomes" id="UP000503336"/>
    </source>
</evidence>
<name>A0A7M3T5H2_9RHOB</name>
<protein>
    <submittedName>
        <fullName evidence="1">Uncharacterized protein</fullName>
    </submittedName>
</protein>